<dbReference type="GO" id="GO:0006538">
    <property type="term" value="P:L-glutamate catabolic process"/>
    <property type="evidence" value="ECO:0007669"/>
    <property type="project" value="UniProtKB-UniRule"/>
</dbReference>
<comment type="similarity">
    <text evidence="1 4">Belongs to the Glu/Leu/Phe/Val dehydrogenases family.</text>
</comment>
<evidence type="ECO:0000256" key="2">
    <source>
        <dbReference type="ARBA" id="ARBA00023002"/>
    </source>
</evidence>
<evidence type="ECO:0000313" key="7">
    <source>
        <dbReference type="Proteomes" id="UP000078561"/>
    </source>
</evidence>
<dbReference type="InterPro" id="IPR036291">
    <property type="entry name" value="NAD(P)-bd_dom_sf"/>
</dbReference>
<dbReference type="SUPFAM" id="SSF53223">
    <property type="entry name" value="Aminoacid dehydrogenase-like, N-terminal domain"/>
    <property type="match status" value="1"/>
</dbReference>
<proteinExistence type="inferred from homology"/>
<dbReference type="InterPro" id="IPR046346">
    <property type="entry name" value="Aminoacid_DH-like_N_sf"/>
</dbReference>
<sequence>MEDNTITSEYGYKTNVYEEKNEQMLKVCAYLEQLGFLPKELVKNEVQWFYSNLNIDDYYFALETVETIANHIMSLYGAKITAFTNKDEMLDINLQKETEDSSVFIHTSLPGVSQVHGPENERRIDETYLDVSTPAKAYRVESYRSSAAVSSDQTHSPPLRSYFVTKCQFATPEPTPAQETDIHQVADQTFLKKATEHTLKIYSGIMCDVLQRTGPVIKMFEVQGSRERRIIIGYRQRSTKGFFSAMSDLYHYYDLYSTRKYVEQFSNGVTIMGLYLNPVPNTKAIPIEQSIYQVMKETSLLYCLPMTPFQEFFQTGKLSVQETVYGYTVWIFAQHFLNRLGKEYLSLTRILDTTNPLHEEVLSKMKKRLRQDTFTREYILEIIKRYPELIKLLYTHFASVHYVNQREQSLQPTISFQRLTTQETLTDDQLTKKIANTTLNAHEQLVFESFLTFNKHVLKTNFYQSTKVALSFRMDPSFLPEIEYPNKLYGMFLVVGAEFRGFHLRFRDVARGGIRMVRSRNREAYSINQRTLFDENYALAATQQRKNKDIPEGGSKGTILLDIDQQDKPLVAFEKYVDSIMDLLIVGQSPGIKEKLVDLTGKPEILFFGPDEGTADYMDWASQHARRRGAGFWKAFTTGKSQSLGGIPHDKYGMTTRSVHQYVLGIYRTFGLKEEDCTKLQTGGPDGDLGSNEVKISKDKTVAVVDGSGVLYDARGIDRTELTRLADQRLMISNFDISRLSPEGFRVLVDENGVTLPNGTVVENGLQFRNTFHTNSLASANVFVPCGGRPESVDLSNVSKLLPEEGGAPLFQYIVEGANLFFTQEARLRLEKKGIVIFKDASANKGGVTSSSLEVLAALAFNDAEFEQHMCVKGGNVPAFYEAYVKEVQEIIERNARIEFEALWREHTKGNKQQPISILSDELSVAIVQLQEQLQEAGLWNNVALRESVLLRAFPKLLLEKVGLEALLERVPENYVKAIFGAYLASQFVYKYGAQPDHFAFFEFMRQNYYQAADE</sequence>
<organism evidence="6">
    <name type="scientific">Absidia glauca</name>
    <name type="common">Pin mould</name>
    <dbReference type="NCBI Taxonomy" id="4829"/>
    <lineage>
        <taxon>Eukaryota</taxon>
        <taxon>Fungi</taxon>
        <taxon>Fungi incertae sedis</taxon>
        <taxon>Mucoromycota</taxon>
        <taxon>Mucoromycotina</taxon>
        <taxon>Mucoromycetes</taxon>
        <taxon>Mucorales</taxon>
        <taxon>Cunninghamellaceae</taxon>
        <taxon>Absidia</taxon>
    </lineage>
</organism>
<keyword evidence="3 4" id="KW-0520">NAD</keyword>
<dbReference type="InParanoid" id="A0A168RBP3"/>
<dbReference type="EC" id="1.4.1.2" evidence="4"/>
<dbReference type="Proteomes" id="UP000078561">
    <property type="component" value="Unassembled WGS sequence"/>
</dbReference>
<name>A0A168RBP3_ABSGL</name>
<evidence type="ECO:0000256" key="3">
    <source>
        <dbReference type="ARBA" id="ARBA00023027"/>
    </source>
</evidence>
<dbReference type="STRING" id="4829.A0A168RBP3"/>
<dbReference type="EMBL" id="LT554591">
    <property type="protein sequence ID" value="SAM06454.1"/>
    <property type="molecule type" value="Genomic_DNA"/>
</dbReference>
<keyword evidence="2 4" id="KW-0560">Oxidoreductase</keyword>
<gene>
    <name evidence="6" type="primary">ABSGL_12343.1 scaffold 12745</name>
</gene>
<dbReference type="Pfam" id="PF23147">
    <property type="entry name" value="GDH2_N"/>
    <property type="match status" value="1"/>
</dbReference>
<protein>
    <recommendedName>
        <fullName evidence="4">NAD-specific glutamate dehydrogenase</fullName>
        <ecNumber evidence="4">1.4.1.2</ecNumber>
    </recommendedName>
</protein>
<feature type="domain" description="Glutamate/phenylalanine/leucine/valine/L-tryptophan dehydrogenase C-terminal" evidence="5">
    <location>
        <begin position="646"/>
        <end position="910"/>
    </location>
</feature>
<evidence type="ECO:0000256" key="4">
    <source>
        <dbReference type="PIRNR" id="PIRNR000184"/>
    </source>
</evidence>
<dbReference type="PIRSF" id="PIRSF000184">
    <property type="entry name" value="GDH_NAD"/>
    <property type="match status" value="1"/>
</dbReference>
<keyword evidence="7" id="KW-1185">Reference proteome</keyword>
<dbReference type="InterPro" id="IPR016210">
    <property type="entry name" value="NAD-GDH_euk"/>
</dbReference>
<evidence type="ECO:0000259" key="5">
    <source>
        <dbReference type="SMART" id="SM00839"/>
    </source>
</evidence>
<dbReference type="OMA" id="LVFEAFM"/>
<evidence type="ECO:0000313" key="6">
    <source>
        <dbReference type="EMBL" id="SAM06454.1"/>
    </source>
</evidence>
<dbReference type="Pfam" id="PF23152">
    <property type="entry name" value="GDH_2nd"/>
    <property type="match status" value="1"/>
</dbReference>
<dbReference type="GO" id="GO:0004352">
    <property type="term" value="F:glutamate dehydrogenase (NAD+) activity"/>
    <property type="evidence" value="ECO:0007669"/>
    <property type="project" value="UniProtKB-UniRule"/>
</dbReference>
<dbReference type="PANTHER" id="PTHR11606">
    <property type="entry name" value="GLUTAMATE DEHYDROGENASE"/>
    <property type="match status" value="1"/>
</dbReference>
<dbReference type="Gene3D" id="3.40.50.720">
    <property type="entry name" value="NAD(P)-binding Rossmann-like Domain"/>
    <property type="match status" value="1"/>
</dbReference>
<dbReference type="GO" id="GO:0005739">
    <property type="term" value="C:mitochondrion"/>
    <property type="evidence" value="ECO:0007669"/>
    <property type="project" value="UniProtKB-UniRule"/>
</dbReference>
<comment type="catalytic activity">
    <reaction evidence="4">
        <text>L-glutamate + NAD(+) + H2O = 2-oxoglutarate + NH4(+) + NADH + H(+)</text>
        <dbReference type="Rhea" id="RHEA:15133"/>
        <dbReference type="ChEBI" id="CHEBI:15377"/>
        <dbReference type="ChEBI" id="CHEBI:15378"/>
        <dbReference type="ChEBI" id="CHEBI:16810"/>
        <dbReference type="ChEBI" id="CHEBI:28938"/>
        <dbReference type="ChEBI" id="CHEBI:29985"/>
        <dbReference type="ChEBI" id="CHEBI:57540"/>
        <dbReference type="ChEBI" id="CHEBI:57945"/>
        <dbReference type="EC" id="1.4.1.2"/>
    </reaction>
</comment>
<dbReference type="AlphaFoldDB" id="A0A168RBP3"/>
<evidence type="ECO:0000256" key="1">
    <source>
        <dbReference type="ARBA" id="ARBA00006382"/>
    </source>
</evidence>
<dbReference type="SMART" id="SM00839">
    <property type="entry name" value="ELFV_dehydrog"/>
    <property type="match status" value="1"/>
</dbReference>
<dbReference type="Pfam" id="PF00208">
    <property type="entry name" value="ELFV_dehydrog"/>
    <property type="match status" value="1"/>
</dbReference>
<dbReference type="InterPro" id="IPR006096">
    <property type="entry name" value="Glu/Leu/Phe/Val/Trp_DH_C"/>
</dbReference>
<dbReference type="SUPFAM" id="SSF51735">
    <property type="entry name" value="NAD(P)-binding Rossmann-fold domains"/>
    <property type="match status" value="1"/>
</dbReference>
<dbReference type="OrthoDB" id="184415at2759"/>
<comment type="function">
    <text evidence="4">NAD(+)-dependent glutamate dehydrogenase which degrades glutamate to ammonia and alpha-ketoglutarate.</text>
</comment>
<dbReference type="PANTHER" id="PTHR11606:SF24">
    <property type="entry name" value="NAD-SPECIFIC GLUTAMATE DEHYDROGENASE"/>
    <property type="match status" value="1"/>
</dbReference>
<accession>A0A168RBP3</accession>
<dbReference type="InterPro" id="IPR056365">
    <property type="entry name" value="NAD-GDH_2nd"/>
</dbReference>
<reference evidence="6" key="1">
    <citation type="submission" date="2016-04" db="EMBL/GenBank/DDBJ databases">
        <authorList>
            <person name="Evans L.H."/>
            <person name="Alamgir A."/>
            <person name="Owens N."/>
            <person name="Weber N.D."/>
            <person name="Virtaneva K."/>
            <person name="Barbian K."/>
            <person name="Babar A."/>
            <person name="Rosenke K."/>
        </authorList>
    </citation>
    <scope>NUCLEOTIDE SEQUENCE [LARGE SCALE GENOMIC DNA]</scope>
    <source>
        <strain evidence="6">CBS 101.48</strain>
    </source>
</reference>
<dbReference type="FunCoup" id="A0A168RBP3">
    <property type="interactions" value="301"/>
</dbReference>
<dbReference type="InterPro" id="IPR055480">
    <property type="entry name" value="NAD-GDH_N"/>
</dbReference>